<dbReference type="SUPFAM" id="SSF54637">
    <property type="entry name" value="Thioesterase/thiol ester dehydrase-isomerase"/>
    <property type="match status" value="1"/>
</dbReference>
<dbReference type="Gene3D" id="3.10.129.10">
    <property type="entry name" value="Hotdog Thioesterase"/>
    <property type="match status" value="1"/>
</dbReference>
<dbReference type="OrthoDB" id="506431at2759"/>
<evidence type="ECO:0000313" key="2">
    <source>
        <dbReference type="EMBL" id="GBF99895.1"/>
    </source>
</evidence>
<evidence type="ECO:0000256" key="1">
    <source>
        <dbReference type="SAM" id="MobiDB-lite"/>
    </source>
</evidence>
<dbReference type="InParanoid" id="A0A2V0PRI9"/>
<accession>A0A2V0PRI9</accession>
<name>A0A2V0PRI9_9CHLO</name>
<sequence length="236" mass="23562">MQPAARVAGALLARAAAAGRHAAPRAAPPLAPAPPPGAAAAAALSTSAPPRTGHVINPSDLRPGAESGPDGAALPVQEAYTPESACFGCGPSSEDGLRLRSFRIANGLEARVTLGQQYCAFPGIVSGGVLSTLLDCHGNWTAAVALMDRGHLAVPPLTLTASILITFREPAPPDTPLVVRSTVVEVKEGGQPGVGKASVEVDVSILQAAPEGGGGAEKLLATATAIFKKLGAARAL</sequence>
<organism evidence="2 3">
    <name type="scientific">Raphidocelis subcapitata</name>
    <dbReference type="NCBI Taxonomy" id="307507"/>
    <lineage>
        <taxon>Eukaryota</taxon>
        <taxon>Viridiplantae</taxon>
        <taxon>Chlorophyta</taxon>
        <taxon>core chlorophytes</taxon>
        <taxon>Chlorophyceae</taxon>
        <taxon>CS clade</taxon>
        <taxon>Sphaeropleales</taxon>
        <taxon>Selenastraceae</taxon>
        <taxon>Raphidocelis</taxon>
    </lineage>
</organism>
<dbReference type="AlphaFoldDB" id="A0A2V0PRI9"/>
<proteinExistence type="predicted"/>
<comment type="caution">
    <text evidence="2">The sequence shown here is derived from an EMBL/GenBank/DDBJ whole genome shotgun (WGS) entry which is preliminary data.</text>
</comment>
<evidence type="ECO:0000313" key="3">
    <source>
        <dbReference type="Proteomes" id="UP000247498"/>
    </source>
</evidence>
<dbReference type="Proteomes" id="UP000247498">
    <property type="component" value="Unassembled WGS sequence"/>
</dbReference>
<dbReference type="EMBL" id="BDRX01000179">
    <property type="protein sequence ID" value="GBF99895.1"/>
    <property type="molecule type" value="Genomic_DNA"/>
</dbReference>
<gene>
    <name evidence="2" type="ORF">Rsub_12691</name>
</gene>
<feature type="compositionally biased region" description="Pro residues" evidence="1">
    <location>
        <begin position="26"/>
        <end position="37"/>
    </location>
</feature>
<protein>
    <recommendedName>
        <fullName evidence="4">Thioesterase domain-containing protein</fullName>
    </recommendedName>
</protein>
<reference evidence="2 3" key="1">
    <citation type="journal article" date="2018" name="Sci. Rep.">
        <title>Raphidocelis subcapitata (=Pseudokirchneriella subcapitata) provides an insight into genome evolution and environmental adaptations in the Sphaeropleales.</title>
        <authorList>
            <person name="Suzuki S."/>
            <person name="Yamaguchi H."/>
            <person name="Nakajima N."/>
            <person name="Kawachi M."/>
        </authorList>
    </citation>
    <scope>NUCLEOTIDE SEQUENCE [LARGE SCALE GENOMIC DNA]</scope>
    <source>
        <strain evidence="2 3">NIES-35</strain>
    </source>
</reference>
<dbReference type="CDD" id="cd03443">
    <property type="entry name" value="PaaI_thioesterase"/>
    <property type="match status" value="1"/>
</dbReference>
<keyword evidence="3" id="KW-1185">Reference proteome</keyword>
<evidence type="ECO:0008006" key="4">
    <source>
        <dbReference type="Google" id="ProtNLM"/>
    </source>
</evidence>
<dbReference type="InterPro" id="IPR029069">
    <property type="entry name" value="HotDog_dom_sf"/>
</dbReference>
<feature type="region of interest" description="Disordered" evidence="1">
    <location>
        <begin position="23"/>
        <end position="74"/>
    </location>
</feature>